<sequence length="30" mass="3149">MANGMASACVLVQRLAQVVGGDLPRRHNSP</sequence>
<dbReference type="AlphaFoldDB" id="A0A1C5K3T6"/>
<name>A0A1C5K3T6_9ACTN</name>
<protein>
    <submittedName>
        <fullName evidence="1">Uncharacterized protein</fullName>
    </submittedName>
</protein>
<gene>
    <name evidence="1" type="ORF">GA0070613_6172</name>
</gene>
<dbReference type="Proteomes" id="UP000198221">
    <property type="component" value="Chromosome I"/>
</dbReference>
<organism evidence="1 2">
    <name type="scientific">Micromonospora inositola</name>
    <dbReference type="NCBI Taxonomy" id="47865"/>
    <lineage>
        <taxon>Bacteria</taxon>
        <taxon>Bacillati</taxon>
        <taxon>Actinomycetota</taxon>
        <taxon>Actinomycetes</taxon>
        <taxon>Micromonosporales</taxon>
        <taxon>Micromonosporaceae</taxon>
        <taxon>Micromonospora</taxon>
    </lineage>
</organism>
<proteinExistence type="predicted"/>
<keyword evidence="2" id="KW-1185">Reference proteome</keyword>
<dbReference type="EMBL" id="LT607754">
    <property type="protein sequence ID" value="SCG77189.1"/>
    <property type="molecule type" value="Genomic_DNA"/>
</dbReference>
<accession>A0A1C5K3T6</accession>
<evidence type="ECO:0000313" key="1">
    <source>
        <dbReference type="EMBL" id="SCG77189.1"/>
    </source>
</evidence>
<evidence type="ECO:0000313" key="2">
    <source>
        <dbReference type="Proteomes" id="UP000198221"/>
    </source>
</evidence>
<reference evidence="2" key="1">
    <citation type="submission" date="2016-06" db="EMBL/GenBank/DDBJ databases">
        <authorList>
            <person name="Varghese N."/>
            <person name="Submissions Spin"/>
        </authorList>
    </citation>
    <scope>NUCLEOTIDE SEQUENCE [LARGE SCALE GENOMIC DNA]</scope>
    <source>
        <strain evidence="2">DSM 43819</strain>
    </source>
</reference>